<feature type="domain" description="C2" evidence="7">
    <location>
        <begin position="854"/>
        <end position="972"/>
    </location>
</feature>
<dbReference type="AlphaFoldDB" id="A0A1Y1S766"/>
<dbReference type="GO" id="GO:0008289">
    <property type="term" value="F:lipid binding"/>
    <property type="evidence" value="ECO:0007669"/>
    <property type="project" value="UniProtKB-KW"/>
</dbReference>
<dbReference type="EMBL" id="LWDP01000027">
    <property type="protein sequence ID" value="ORD94246.1"/>
    <property type="molecule type" value="Genomic_DNA"/>
</dbReference>
<evidence type="ECO:0000256" key="5">
    <source>
        <dbReference type="ARBA" id="ARBA00023136"/>
    </source>
</evidence>
<protein>
    <submittedName>
        <fullName evidence="9">TCB2</fullName>
    </submittedName>
</protein>
<dbReference type="PANTHER" id="PTHR46980:SF2">
    <property type="entry name" value="TRICALBIN-1-RELATED"/>
    <property type="match status" value="1"/>
</dbReference>
<dbReference type="InterPro" id="IPR035892">
    <property type="entry name" value="C2_domain_sf"/>
</dbReference>
<proteinExistence type="predicted"/>
<dbReference type="PROSITE" id="PS50004">
    <property type="entry name" value="C2"/>
    <property type="match status" value="2"/>
</dbReference>
<reference evidence="9 10" key="1">
    <citation type="journal article" date="2017" name="Environ. Microbiol.">
        <title>Decay of the glycolytic pathway and adaptation to intranuclear parasitism within Enterocytozoonidae microsporidia.</title>
        <authorList>
            <person name="Wiredu Boakye D."/>
            <person name="Jaroenlak P."/>
            <person name="Prachumwat A."/>
            <person name="Williams T.A."/>
            <person name="Bateman K.S."/>
            <person name="Itsathitphaisarn O."/>
            <person name="Sritunyalucksana K."/>
            <person name="Paszkiewicz K.H."/>
            <person name="Moore K.A."/>
            <person name="Stentiford G.D."/>
            <person name="Williams B.A."/>
        </authorList>
    </citation>
    <scope>NUCLEOTIDE SEQUENCE [LARGE SCALE GENOMIC DNA]</scope>
    <source>
        <strain evidence="9 10">GB1</strain>
    </source>
</reference>
<evidence type="ECO:0000259" key="8">
    <source>
        <dbReference type="PROSITE" id="PS51847"/>
    </source>
</evidence>
<dbReference type="InterPro" id="IPR031468">
    <property type="entry name" value="SMP_LBD"/>
</dbReference>
<dbReference type="CDD" id="cd21678">
    <property type="entry name" value="SMP_TCB"/>
    <property type="match status" value="1"/>
</dbReference>
<dbReference type="SMART" id="SM00239">
    <property type="entry name" value="C2"/>
    <property type="match status" value="2"/>
</dbReference>
<dbReference type="GO" id="GO:0006869">
    <property type="term" value="P:lipid transport"/>
    <property type="evidence" value="ECO:0007669"/>
    <property type="project" value="UniProtKB-KW"/>
</dbReference>
<feature type="region of interest" description="Disordered" evidence="6">
    <location>
        <begin position="581"/>
        <end position="634"/>
    </location>
</feature>
<dbReference type="GO" id="GO:0016020">
    <property type="term" value="C:membrane"/>
    <property type="evidence" value="ECO:0007669"/>
    <property type="project" value="UniProtKB-SubCell"/>
</dbReference>
<dbReference type="InterPro" id="IPR000008">
    <property type="entry name" value="C2_dom"/>
</dbReference>
<dbReference type="PROSITE" id="PS51847">
    <property type="entry name" value="SMP"/>
    <property type="match status" value="1"/>
</dbReference>
<dbReference type="CDD" id="cd00030">
    <property type="entry name" value="C2"/>
    <property type="match status" value="2"/>
</dbReference>
<evidence type="ECO:0000256" key="2">
    <source>
        <dbReference type="ARBA" id="ARBA00022448"/>
    </source>
</evidence>
<accession>A0A1Y1S766</accession>
<evidence type="ECO:0000313" key="9">
    <source>
        <dbReference type="EMBL" id="ORD94246.1"/>
    </source>
</evidence>
<evidence type="ECO:0000259" key="7">
    <source>
        <dbReference type="PROSITE" id="PS50004"/>
    </source>
</evidence>
<dbReference type="Proteomes" id="UP000192639">
    <property type="component" value="Unassembled WGS sequence"/>
</dbReference>
<evidence type="ECO:0000256" key="4">
    <source>
        <dbReference type="ARBA" id="ARBA00023121"/>
    </source>
</evidence>
<evidence type="ECO:0000313" key="10">
    <source>
        <dbReference type="Proteomes" id="UP000192639"/>
    </source>
</evidence>
<feature type="domain" description="SMP-LTD" evidence="8">
    <location>
        <begin position="127"/>
        <end position="323"/>
    </location>
</feature>
<comment type="caution">
    <text evidence="9">The sequence shown here is derived from an EMBL/GenBank/DDBJ whole genome shotgun (WGS) entry which is preliminary data.</text>
</comment>
<comment type="subcellular location">
    <subcellularLocation>
        <location evidence="1">Membrane</location>
    </subcellularLocation>
</comment>
<dbReference type="Gene3D" id="2.60.40.150">
    <property type="entry name" value="C2 domain"/>
    <property type="match status" value="2"/>
</dbReference>
<evidence type="ECO:0000256" key="6">
    <source>
        <dbReference type="SAM" id="MobiDB-lite"/>
    </source>
</evidence>
<organism evidence="9 10">
    <name type="scientific">Enterospora canceri</name>
    <dbReference type="NCBI Taxonomy" id="1081671"/>
    <lineage>
        <taxon>Eukaryota</taxon>
        <taxon>Fungi</taxon>
        <taxon>Fungi incertae sedis</taxon>
        <taxon>Microsporidia</taxon>
        <taxon>Enterocytozoonidae</taxon>
        <taxon>Enterospora</taxon>
    </lineage>
</organism>
<feature type="region of interest" description="Disordered" evidence="6">
    <location>
        <begin position="1"/>
        <end position="33"/>
    </location>
</feature>
<keyword evidence="4" id="KW-0446">Lipid-binding</keyword>
<dbReference type="Pfam" id="PF25669">
    <property type="entry name" value="SMP_MUG190-like"/>
    <property type="match status" value="1"/>
</dbReference>
<keyword evidence="10" id="KW-1185">Reference proteome</keyword>
<keyword evidence="3" id="KW-0445">Lipid transport</keyword>
<keyword evidence="5" id="KW-0472">Membrane</keyword>
<dbReference type="InterPro" id="IPR052455">
    <property type="entry name" value="Tricalbin_domain"/>
</dbReference>
<dbReference type="VEuPathDB" id="MicrosporidiaDB:ECANGB1_955"/>
<feature type="domain" description="C2" evidence="7">
    <location>
        <begin position="428"/>
        <end position="557"/>
    </location>
</feature>
<name>A0A1Y1S766_9MICR</name>
<feature type="compositionally biased region" description="Basic and acidic residues" evidence="6">
    <location>
        <begin position="614"/>
        <end position="624"/>
    </location>
</feature>
<dbReference type="OrthoDB" id="1029639at2759"/>
<sequence>MKEERETKDSFVDDTGENRMKIRPQDVPDGVAERKPKRFKGIPSLRTITNPLDLSPTNPILRMLKVPGIIFCSTIGGYLVGKLGARPFYLVLIGHCIYAFYRRRVSQYQLSVDTIMGQAERLKSMGEHESVEWMNYVVRRAWLNVEAAVSSEIHSAVNKVLKANCPKFLKSIKLSEITLGTEPPVVERVKFVDEREDVVVLEASVAFVPLQDEAVFTEPRSHWNTCIQLSVALNNLISLPILVRNFTFSATMHVELSLLKKAPFVDKLRFQFTELPVIDFVFIPLKICDFMDLPLLSSTLKSTANRQLSAILVAPHFLEVDLSKVDKYAGKRIGVICVRLESLLSADDGIKSVTLSIDGTVFGETEKHEGRNPKFNEVFYALVKDTNTTISLRHHQEADQFGVIHLRNLNKHSYSENINMCNGHGQSLLGATTLFYQATESKKESAILSIKVVGVDNLHKRGMSKKLLYNTYVIVRVVQQSTKRTIAEFETKRIFASRSPQFNEKFEHFVRDFDLYDLAVKVVDDKDDSQIGDLYVPLSDIHDCSTGTSSRFRLRGVENGEILFEFGMEYIDIHDSRNVSLKSEDESEAINSEVDESRASRKGVNGMNMSTETEISRHQTRVEEPGAPPPPDPTEFHPLKLPEPVGLDLGIYNLKKQSKRLIDFKYAVQVTSVSFSSRGSFYFVFETNSMVQKTQQFTTVIGSRVSSLLPISNERVVLVRLFKITVNGDSLIGEEFVDISGSCFVCVFDRTRVEFAISKTALVRNHNKKHSTKFVQIRFNSFDNLIESLHFYDGRSLVYASEIFRRFLFKMEGGTNLRVKHLKTVEIGKTEMENEEVDLGNFRRSSGSSELLAHADLVTVGCDVPFVKDMLRGVLEIHVINATGVEPPSSATANPFVVVYVNKESVFKTAVKRGTRSPEFNESVDVEVVKEIDRLGLTIYEHNRIAANEILTFCEFPLYNLVPGYSKHELAMKDAHSGAETKTVLTVLFNYKRSRK</sequence>
<evidence type="ECO:0000256" key="3">
    <source>
        <dbReference type="ARBA" id="ARBA00023055"/>
    </source>
</evidence>
<gene>
    <name evidence="9" type="primary">TCB2</name>
    <name evidence="9" type="ORF">ECANGB1_955</name>
</gene>
<evidence type="ECO:0000256" key="1">
    <source>
        <dbReference type="ARBA" id="ARBA00004370"/>
    </source>
</evidence>
<dbReference type="Pfam" id="PF00168">
    <property type="entry name" value="C2"/>
    <property type="match status" value="3"/>
</dbReference>
<dbReference type="PANTHER" id="PTHR46980">
    <property type="entry name" value="TRICALBIN-1-RELATED"/>
    <property type="match status" value="1"/>
</dbReference>
<keyword evidence="2" id="KW-0813">Transport</keyword>
<dbReference type="SUPFAM" id="SSF49562">
    <property type="entry name" value="C2 domain (Calcium/lipid-binding domain, CaLB)"/>
    <property type="match status" value="2"/>
</dbReference>